<dbReference type="InterPro" id="IPR003423">
    <property type="entry name" value="OMP_efflux"/>
</dbReference>
<dbReference type="SUPFAM" id="SSF56954">
    <property type="entry name" value="Outer membrane efflux proteins (OEP)"/>
    <property type="match status" value="1"/>
</dbReference>
<accession>A0A517Y7T5</accession>
<dbReference type="PANTHER" id="PTHR30203">
    <property type="entry name" value="OUTER MEMBRANE CATION EFFLUX PROTEIN"/>
    <property type="match status" value="1"/>
</dbReference>
<feature type="coiled-coil region" evidence="2">
    <location>
        <begin position="352"/>
        <end position="404"/>
    </location>
</feature>
<evidence type="ECO:0000256" key="2">
    <source>
        <dbReference type="SAM" id="Coils"/>
    </source>
</evidence>
<dbReference type="RefSeq" id="WP_202921618.1">
    <property type="nucleotide sequence ID" value="NZ_CP036274.1"/>
</dbReference>
<dbReference type="InterPro" id="IPR010131">
    <property type="entry name" value="MdtP/NodT-like"/>
</dbReference>
<keyword evidence="2" id="KW-0175">Coiled coil</keyword>
<evidence type="ECO:0000313" key="3">
    <source>
        <dbReference type="EMBL" id="QDU26283.1"/>
    </source>
</evidence>
<gene>
    <name evidence="3" type="primary">czcC_1</name>
    <name evidence="3" type="ORF">ETAA8_13610</name>
</gene>
<dbReference type="Pfam" id="PF02321">
    <property type="entry name" value="OEP"/>
    <property type="match status" value="2"/>
</dbReference>
<dbReference type="Proteomes" id="UP000315017">
    <property type="component" value="Chromosome"/>
</dbReference>
<dbReference type="KEGG" id="aagg:ETAA8_13610"/>
<protein>
    <submittedName>
        <fullName evidence="3">Cobalt-zinc-cadmium resistance protein CzcC</fullName>
    </submittedName>
</protein>
<dbReference type="GO" id="GO:0015562">
    <property type="term" value="F:efflux transmembrane transporter activity"/>
    <property type="evidence" value="ECO:0007669"/>
    <property type="project" value="InterPro"/>
</dbReference>
<dbReference type="Gene3D" id="1.20.1600.10">
    <property type="entry name" value="Outer membrane efflux proteins (OEP)"/>
    <property type="match status" value="1"/>
</dbReference>
<evidence type="ECO:0000313" key="4">
    <source>
        <dbReference type="Proteomes" id="UP000315017"/>
    </source>
</evidence>
<evidence type="ECO:0000256" key="1">
    <source>
        <dbReference type="ARBA" id="ARBA00007613"/>
    </source>
</evidence>
<reference evidence="3 4" key="1">
    <citation type="submission" date="2019-02" db="EMBL/GenBank/DDBJ databases">
        <title>Deep-cultivation of Planctomycetes and their phenomic and genomic characterization uncovers novel biology.</title>
        <authorList>
            <person name="Wiegand S."/>
            <person name="Jogler M."/>
            <person name="Boedeker C."/>
            <person name="Pinto D."/>
            <person name="Vollmers J."/>
            <person name="Rivas-Marin E."/>
            <person name="Kohn T."/>
            <person name="Peeters S.H."/>
            <person name="Heuer A."/>
            <person name="Rast P."/>
            <person name="Oberbeckmann S."/>
            <person name="Bunk B."/>
            <person name="Jeske O."/>
            <person name="Meyerdierks A."/>
            <person name="Storesund J.E."/>
            <person name="Kallscheuer N."/>
            <person name="Luecker S."/>
            <person name="Lage O.M."/>
            <person name="Pohl T."/>
            <person name="Merkel B.J."/>
            <person name="Hornburger P."/>
            <person name="Mueller R.-W."/>
            <person name="Bruemmer F."/>
            <person name="Labrenz M."/>
            <person name="Spormann A.M."/>
            <person name="Op den Camp H."/>
            <person name="Overmann J."/>
            <person name="Amann R."/>
            <person name="Jetten M.S.M."/>
            <person name="Mascher T."/>
            <person name="Medema M.H."/>
            <person name="Devos D.P."/>
            <person name="Kaster A.-K."/>
            <person name="Ovreas L."/>
            <person name="Rohde M."/>
            <person name="Galperin M.Y."/>
            <person name="Jogler C."/>
        </authorList>
    </citation>
    <scope>NUCLEOTIDE SEQUENCE [LARGE SCALE GENOMIC DNA]</scope>
    <source>
        <strain evidence="3 4">ETA_A8</strain>
    </source>
</reference>
<organism evidence="3 4">
    <name type="scientific">Anatilimnocola aggregata</name>
    <dbReference type="NCBI Taxonomy" id="2528021"/>
    <lineage>
        <taxon>Bacteria</taxon>
        <taxon>Pseudomonadati</taxon>
        <taxon>Planctomycetota</taxon>
        <taxon>Planctomycetia</taxon>
        <taxon>Pirellulales</taxon>
        <taxon>Pirellulaceae</taxon>
        <taxon>Anatilimnocola</taxon>
    </lineage>
</organism>
<dbReference type="AlphaFoldDB" id="A0A517Y7T5"/>
<comment type="similarity">
    <text evidence="1">Belongs to the outer membrane factor (OMF) (TC 1.B.17) family.</text>
</comment>
<dbReference type="PANTHER" id="PTHR30203:SF24">
    <property type="entry name" value="BLR4935 PROTEIN"/>
    <property type="match status" value="1"/>
</dbReference>
<proteinExistence type="inferred from homology"/>
<name>A0A517Y7T5_9BACT</name>
<sequence length="463" mass="50620">MKLNQLGRQLVGLLAKAAPLLLVAGSSFVAPQLLLAQQPTQFQTAAHFRQSALVQAEAIPSPPGISQDVPQPQPSLSLANLEELALCSNPSLARAQAQVQMARGNWIQVGLPPNPSVGYSGQQLGSGGLAEQHGIYVTQEIVRGGKLNLNRQAAAHEVAQAEQNVIAQQFRVLTDVRMAFYQVLIAQRQIDVAHVIAGNYTKAVETTDRLFQAQEISKLEVLQAKFEYETAQVTLRNAQHRHAAAWQSLTAVVGQPHLAPQALAGDAAMAPKPFDYQQTLQHILSASPEIAAAVSNIERARWAYQRALVEKKGNVNVQGLYNWQDNGIGGQPDGSLVVDMPIPIWNKNQGGIVRAQGEVAVAERALQQVELDLQQRLAPVYERYQNARNQVERYEKTILTLAKESSDLSRKAFQAGELNYLSLLLAERSFATANLAYLDALRDLRLAEAEMDGFLLQNSLSAR</sequence>
<dbReference type="EMBL" id="CP036274">
    <property type="protein sequence ID" value="QDU26283.1"/>
    <property type="molecule type" value="Genomic_DNA"/>
</dbReference>
<keyword evidence="4" id="KW-1185">Reference proteome</keyword>